<dbReference type="EMBL" id="DYTV01000032">
    <property type="protein sequence ID" value="HJH10588.1"/>
    <property type="molecule type" value="Genomic_DNA"/>
</dbReference>
<dbReference type="PANTHER" id="PTHR43537:SF54">
    <property type="entry name" value="TRANSCRIPTIONAL REGULATOR, GNTR FAMILY"/>
    <property type="match status" value="1"/>
</dbReference>
<protein>
    <submittedName>
        <fullName evidence="5">GntR family transcriptional regulator</fullName>
    </submittedName>
</protein>
<keyword evidence="2" id="KW-0238">DNA-binding</keyword>
<reference evidence="5" key="2">
    <citation type="submission" date="2021-09" db="EMBL/GenBank/DDBJ databases">
        <authorList>
            <person name="Gilroy R."/>
        </authorList>
    </citation>
    <scope>NUCLEOTIDE SEQUENCE</scope>
    <source>
        <strain evidence="5">CHK160-4876</strain>
    </source>
</reference>
<dbReference type="SUPFAM" id="SSF46785">
    <property type="entry name" value="Winged helix' DNA-binding domain"/>
    <property type="match status" value="1"/>
</dbReference>
<dbReference type="InterPro" id="IPR036388">
    <property type="entry name" value="WH-like_DNA-bd_sf"/>
</dbReference>
<evidence type="ECO:0000256" key="2">
    <source>
        <dbReference type="ARBA" id="ARBA00023125"/>
    </source>
</evidence>
<sequence>MNMEPKKRFIEIVQQLRTLIREEQIKEGDKLPSERVLSERLQVGRSAVREALRSLELLGLIETKHGGGTFLSTSPQHKLIEVLATFIMNDKKSITDVHATRLLHEQEAIRVICRNEKMRQLPVWESLFIRLEVKENVVRKDVLREIMIACDNRLALRIWLQLEAYSGKPMYGFITVQEKPYVLTLVKALQLGLEQEALQAHLAWVHHNTEKGDKEHGDS</sequence>
<dbReference type="Gene3D" id="1.10.10.10">
    <property type="entry name" value="Winged helix-like DNA-binding domain superfamily/Winged helix DNA-binding domain"/>
    <property type="match status" value="1"/>
</dbReference>
<dbReference type="AlphaFoldDB" id="A0A921NBM2"/>
<dbReference type="SMART" id="SM00345">
    <property type="entry name" value="HTH_GNTR"/>
    <property type="match status" value="1"/>
</dbReference>
<name>A0A921NBM2_9BACL</name>
<dbReference type="InterPro" id="IPR000524">
    <property type="entry name" value="Tscrpt_reg_HTH_GntR"/>
</dbReference>
<dbReference type="PROSITE" id="PS50949">
    <property type="entry name" value="HTH_GNTR"/>
    <property type="match status" value="1"/>
</dbReference>
<dbReference type="GO" id="GO:0003700">
    <property type="term" value="F:DNA-binding transcription factor activity"/>
    <property type="evidence" value="ECO:0007669"/>
    <property type="project" value="InterPro"/>
</dbReference>
<evidence type="ECO:0000313" key="6">
    <source>
        <dbReference type="Proteomes" id="UP000700212"/>
    </source>
</evidence>
<dbReference type="OrthoDB" id="9799482at2"/>
<dbReference type="Proteomes" id="UP000700212">
    <property type="component" value="Unassembled WGS sequence"/>
</dbReference>
<evidence type="ECO:0000256" key="1">
    <source>
        <dbReference type="ARBA" id="ARBA00023015"/>
    </source>
</evidence>
<dbReference type="PRINTS" id="PR00035">
    <property type="entry name" value="HTHGNTR"/>
</dbReference>
<evidence type="ECO:0000259" key="4">
    <source>
        <dbReference type="PROSITE" id="PS50949"/>
    </source>
</evidence>
<dbReference type="InterPro" id="IPR036390">
    <property type="entry name" value="WH_DNA-bd_sf"/>
</dbReference>
<gene>
    <name evidence="5" type="ORF">K8V30_02645</name>
</gene>
<comment type="caution">
    <text evidence="5">The sequence shown here is derived from an EMBL/GenBank/DDBJ whole genome shotgun (WGS) entry which is preliminary data.</text>
</comment>
<proteinExistence type="predicted"/>
<evidence type="ECO:0000313" key="5">
    <source>
        <dbReference type="EMBL" id="HJH10588.1"/>
    </source>
</evidence>
<keyword evidence="3" id="KW-0804">Transcription</keyword>
<keyword evidence="1" id="KW-0805">Transcription regulation</keyword>
<dbReference type="GO" id="GO:0003677">
    <property type="term" value="F:DNA binding"/>
    <property type="evidence" value="ECO:0007669"/>
    <property type="project" value="UniProtKB-KW"/>
</dbReference>
<feature type="domain" description="HTH gntR-type" evidence="4">
    <location>
        <begin position="6"/>
        <end position="74"/>
    </location>
</feature>
<dbReference type="PANTHER" id="PTHR43537">
    <property type="entry name" value="TRANSCRIPTIONAL REGULATOR, GNTR FAMILY"/>
    <property type="match status" value="1"/>
</dbReference>
<organism evidence="5 6">
    <name type="scientific">Metalysinibacillus jejuensis</name>
    <dbReference type="NCBI Taxonomy" id="914327"/>
    <lineage>
        <taxon>Bacteria</taxon>
        <taxon>Bacillati</taxon>
        <taxon>Bacillota</taxon>
        <taxon>Bacilli</taxon>
        <taxon>Bacillales</taxon>
        <taxon>Caryophanaceae</taxon>
        <taxon>Metalysinibacillus</taxon>
    </lineage>
</organism>
<evidence type="ECO:0000256" key="3">
    <source>
        <dbReference type="ARBA" id="ARBA00023163"/>
    </source>
</evidence>
<reference evidence="5" key="1">
    <citation type="journal article" date="2021" name="PeerJ">
        <title>Extensive microbial diversity within the chicken gut microbiome revealed by metagenomics and culture.</title>
        <authorList>
            <person name="Gilroy R."/>
            <person name="Ravi A."/>
            <person name="Getino M."/>
            <person name="Pursley I."/>
            <person name="Horton D.L."/>
            <person name="Alikhan N.F."/>
            <person name="Baker D."/>
            <person name="Gharbi K."/>
            <person name="Hall N."/>
            <person name="Watson M."/>
            <person name="Adriaenssens E.M."/>
            <person name="Foster-Nyarko E."/>
            <person name="Jarju S."/>
            <person name="Secka A."/>
            <person name="Antonio M."/>
            <person name="Oren A."/>
            <person name="Chaudhuri R.R."/>
            <person name="La Ragione R."/>
            <person name="Hildebrand F."/>
            <person name="Pallen M.J."/>
        </authorList>
    </citation>
    <scope>NUCLEOTIDE SEQUENCE</scope>
    <source>
        <strain evidence="5">CHK160-4876</strain>
    </source>
</reference>
<dbReference type="CDD" id="cd07377">
    <property type="entry name" value="WHTH_GntR"/>
    <property type="match status" value="1"/>
</dbReference>
<accession>A0A921NBM2</accession>
<dbReference type="Pfam" id="PF00392">
    <property type="entry name" value="GntR"/>
    <property type="match status" value="1"/>
</dbReference>